<dbReference type="AlphaFoldDB" id="A0A366HRW9"/>
<dbReference type="PANTHER" id="PTHR34219">
    <property type="entry name" value="IRON-REGULATED INNER MEMBRANE PROTEIN-RELATED"/>
    <property type="match status" value="1"/>
</dbReference>
<feature type="region of interest" description="Disordered" evidence="1">
    <location>
        <begin position="232"/>
        <end position="256"/>
    </location>
</feature>
<evidence type="ECO:0000256" key="1">
    <source>
        <dbReference type="SAM" id="MobiDB-lite"/>
    </source>
</evidence>
<feature type="transmembrane region" description="Helical" evidence="2">
    <location>
        <begin position="147"/>
        <end position="164"/>
    </location>
</feature>
<feature type="transmembrane region" description="Helical" evidence="2">
    <location>
        <begin position="12"/>
        <end position="36"/>
    </location>
</feature>
<keyword evidence="4" id="KW-1185">Reference proteome</keyword>
<feature type="transmembrane region" description="Helical" evidence="2">
    <location>
        <begin position="196"/>
        <end position="219"/>
    </location>
</feature>
<dbReference type="OrthoDB" id="9816402at2"/>
<dbReference type="InterPro" id="IPR005625">
    <property type="entry name" value="PepSY-ass_TM"/>
</dbReference>
<dbReference type="EMBL" id="QNRR01000002">
    <property type="protein sequence ID" value="RBP45999.1"/>
    <property type="molecule type" value="Genomic_DNA"/>
</dbReference>
<proteinExistence type="predicted"/>
<reference evidence="3 4" key="1">
    <citation type="submission" date="2018-06" db="EMBL/GenBank/DDBJ databases">
        <title>Genomic Encyclopedia of Type Strains, Phase IV (KMG-IV): sequencing the most valuable type-strain genomes for metagenomic binning, comparative biology and taxonomic classification.</title>
        <authorList>
            <person name="Goeker M."/>
        </authorList>
    </citation>
    <scope>NUCLEOTIDE SEQUENCE [LARGE SCALE GENOMIC DNA]</scope>
    <source>
        <strain evidence="3 4">DSM 25532</strain>
    </source>
</reference>
<keyword evidence="2" id="KW-1133">Transmembrane helix</keyword>
<keyword evidence="2" id="KW-0812">Transmembrane</keyword>
<dbReference type="Proteomes" id="UP000253426">
    <property type="component" value="Unassembled WGS sequence"/>
</dbReference>
<accession>A0A366HRW9</accession>
<dbReference type="Pfam" id="PF03929">
    <property type="entry name" value="PepSY_TM"/>
    <property type="match status" value="1"/>
</dbReference>
<name>A0A366HRW9_9BACT</name>
<sequence>MLRVLRSLFFWSHLVAGVVAGLIILVMAVTGVIMTYERQILEWADGYHVTATQKASGISMEQLLGRMGERAKDGPAPSGVMILSEESSAVAVNLGREKQIYVHPESGDLLGEGNPGLRGFFKFVLGLHRWLAAQGDYKDIGGNITKAANVAFLLLMLTGVYLWWPKHWTWRAFHMRSTMNFRIHGKARHWNWHHALGFWGILPLSIIALTGLIMSYGWANNLLYSITGTEAPPPRQAPPGGGKGGGAPPKPNPEQWKGLDAAWKLAEAKVPGWESIQIKLPEKPGASAAFTISTSHRGRPDLKSTLTIDLKTGAESSYETFADYNTGRKLRLWSRWVHTGEAGGWIGQTLAGLASLAAALLVWTGLALTWKRFFKKKQA</sequence>
<dbReference type="PANTHER" id="PTHR34219:SF3">
    <property type="entry name" value="BLL7967 PROTEIN"/>
    <property type="match status" value="1"/>
</dbReference>
<evidence type="ECO:0000313" key="4">
    <source>
        <dbReference type="Proteomes" id="UP000253426"/>
    </source>
</evidence>
<evidence type="ECO:0000313" key="3">
    <source>
        <dbReference type="EMBL" id="RBP45999.1"/>
    </source>
</evidence>
<feature type="transmembrane region" description="Helical" evidence="2">
    <location>
        <begin position="345"/>
        <end position="370"/>
    </location>
</feature>
<evidence type="ECO:0000256" key="2">
    <source>
        <dbReference type="SAM" id="Phobius"/>
    </source>
</evidence>
<gene>
    <name evidence="3" type="ORF">DES53_102384</name>
</gene>
<keyword evidence="2" id="KW-0472">Membrane</keyword>
<comment type="caution">
    <text evidence="3">The sequence shown here is derived from an EMBL/GenBank/DDBJ whole genome shotgun (WGS) entry which is preliminary data.</text>
</comment>
<organism evidence="3 4">
    <name type="scientific">Roseimicrobium gellanilyticum</name>
    <dbReference type="NCBI Taxonomy" id="748857"/>
    <lineage>
        <taxon>Bacteria</taxon>
        <taxon>Pseudomonadati</taxon>
        <taxon>Verrucomicrobiota</taxon>
        <taxon>Verrucomicrobiia</taxon>
        <taxon>Verrucomicrobiales</taxon>
        <taxon>Verrucomicrobiaceae</taxon>
        <taxon>Roseimicrobium</taxon>
    </lineage>
</organism>
<dbReference type="RefSeq" id="WP_113957555.1">
    <property type="nucleotide sequence ID" value="NZ_QNRR01000002.1"/>
</dbReference>
<protein>
    <submittedName>
        <fullName evidence="3">Putative iron-regulated membrane protein</fullName>
    </submittedName>
</protein>